<dbReference type="AlphaFoldDB" id="A0A076N012"/>
<keyword evidence="3" id="KW-1185">Reference proteome</keyword>
<dbReference type="Proteomes" id="UP000062973">
    <property type="component" value="Chromosome"/>
</dbReference>
<accession>A0A076N012</accession>
<sequence length="120" mass="11861">MDEPGTGARSRVLGGRLWAGGVASACVAALASAAAALAATALLHLLLLTTPRARALFGWIMVLLTAIAVVIPLGLSAALGARLATAILNLAIGLSITVTLSGVAGAAIVRGTAPTTHRYP</sequence>
<dbReference type="PATRIC" id="fig|1068978.7.peg.3263"/>
<dbReference type="KEGG" id="amq:AMETH_3060"/>
<dbReference type="STRING" id="1068978.AMETH_3060"/>
<name>A0A076N012_AMYME</name>
<keyword evidence="1" id="KW-0812">Transmembrane</keyword>
<proteinExistence type="predicted"/>
<evidence type="ECO:0000256" key="1">
    <source>
        <dbReference type="SAM" id="Phobius"/>
    </source>
</evidence>
<protein>
    <submittedName>
        <fullName evidence="2">Uncharacterized protein</fullName>
    </submittedName>
</protein>
<reference evidence="2 3" key="1">
    <citation type="submission" date="2014-07" db="EMBL/GenBank/DDBJ databases">
        <title>Whole Genome Sequence of the Amycolatopsis methanolica 239.</title>
        <authorList>
            <person name="Tang B."/>
        </authorList>
    </citation>
    <scope>NUCLEOTIDE SEQUENCE [LARGE SCALE GENOMIC DNA]</scope>
    <source>
        <strain evidence="2 3">239</strain>
    </source>
</reference>
<dbReference type="RefSeq" id="WP_223843157.1">
    <property type="nucleotide sequence ID" value="NZ_AQUL01000002.1"/>
</dbReference>
<feature type="transmembrane region" description="Helical" evidence="1">
    <location>
        <begin position="87"/>
        <end position="109"/>
    </location>
</feature>
<evidence type="ECO:0000313" key="2">
    <source>
        <dbReference type="EMBL" id="AIJ23152.1"/>
    </source>
</evidence>
<keyword evidence="1" id="KW-1133">Transmembrane helix</keyword>
<feature type="transmembrane region" description="Helical" evidence="1">
    <location>
        <begin position="20"/>
        <end position="48"/>
    </location>
</feature>
<evidence type="ECO:0000313" key="3">
    <source>
        <dbReference type="Proteomes" id="UP000062973"/>
    </source>
</evidence>
<keyword evidence="1" id="KW-0472">Membrane</keyword>
<gene>
    <name evidence="2" type="ORF">AMETH_3060</name>
</gene>
<dbReference type="EMBL" id="CP009110">
    <property type="protein sequence ID" value="AIJ23152.1"/>
    <property type="molecule type" value="Genomic_DNA"/>
</dbReference>
<organism evidence="2 3">
    <name type="scientific">Amycolatopsis methanolica 239</name>
    <dbReference type="NCBI Taxonomy" id="1068978"/>
    <lineage>
        <taxon>Bacteria</taxon>
        <taxon>Bacillati</taxon>
        <taxon>Actinomycetota</taxon>
        <taxon>Actinomycetes</taxon>
        <taxon>Pseudonocardiales</taxon>
        <taxon>Pseudonocardiaceae</taxon>
        <taxon>Amycolatopsis</taxon>
        <taxon>Amycolatopsis methanolica group</taxon>
    </lineage>
</organism>
<feature type="transmembrane region" description="Helical" evidence="1">
    <location>
        <begin position="55"/>
        <end position="75"/>
    </location>
</feature>
<dbReference type="HOGENOM" id="CLU_2044773_0_0_11"/>